<reference evidence="1 2" key="1">
    <citation type="submission" date="2019-12" db="EMBL/GenBank/DDBJ databases">
        <authorList>
            <person name="Li J."/>
        </authorList>
    </citation>
    <scope>NUCLEOTIDE SEQUENCE [LARGE SCALE GENOMIC DNA]</scope>
    <source>
        <strain evidence="1 2">HL2-2</strain>
    </source>
</reference>
<accession>A0A6L6U8W9</accession>
<dbReference type="Proteomes" id="UP000478208">
    <property type="component" value="Unassembled WGS sequence"/>
</dbReference>
<keyword evidence="1" id="KW-0378">Hydrolase</keyword>
<dbReference type="AlphaFoldDB" id="A0A6L6U8W9"/>
<keyword evidence="1" id="KW-0121">Carboxypeptidase</keyword>
<keyword evidence="1" id="KW-0645">Protease</keyword>
<organism evidence="1 2">
    <name type="scientific">Winogradskyella endarachnes</name>
    <dbReference type="NCBI Taxonomy" id="2681965"/>
    <lineage>
        <taxon>Bacteria</taxon>
        <taxon>Pseudomonadati</taxon>
        <taxon>Bacteroidota</taxon>
        <taxon>Flavobacteriia</taxon>
        <taxon>Flavobacteriales</taxon>
        <taxon>Flavobacteriaceae</taxon>
        <taxon>Winogradskyella</taxon>
    </lineage>
</organism>
<dbReference type="GO" id="GO:0004180">
    <property type="term" value="F:carboxypeptidase activity"/>
    <property type="evidence" value="ECO:0007669"/>
    <property type="project" value="UniProtKB-KW"/>
</dbReference>
<keyword evidence="2" id="KW-1185">Reference proteome</keyword>
<name>A0A6L6U8W9_9FLAO</name>
<protein>
    <submittedName>
        <fullName evidence="1">Carboxypeptidase-like regulatory domain-containing protein</fullName>
    </submittedName>
</protein>
<proteinExistence type="predicted"/>
<dbReference type="Pfam" id="PF13715">
    <property type="entry name" value="CarbopepD_reg_2"/>
    <property type="match status" value="1"/>
</dbReference>
<sequence length="510" mass="59989">MKINQIIIALVLFTISQSYGQQTFSSKLLDSKTEQPILFATIQFNSKSGVISNDNGEFNITIKRNIKASDSLIINCLGYEEKRIPLINYDNSIIFLQSKSIDLSEVLVTNKTYTIDEILDKIKDGLSTNYDYDYAKRKLFYRTSYYTKIDKHNVQLEKSTIPEFNQQLVDSLIDIMPKNIADHTEILGELYGKIEPQKYQKMEIFKACQLYDESADINFNNYEERFNAIFRKYIKRDSYFKIKSGWFGAKEEIDSSLFGDKKEKEKVVTDAMVEAQKKKDSLQKLGFLNWKKMMIHNFENNNFIDEDNDLNFIHKSNRYEFEVSDYAYMDDMFVYEINFKPKRSEDYFGTMYVNTEDFAVVRVDYKNIKPLSKFSILGISMNKYLKEGTIIFQKNDNEKYTLKYRDETFGEKTGIKRPIKIVEKNKNVKGRRKQNELKADIHFIIRNIEKTELVVFETDALTELDYKNFKEKTLVSPTKLSQYNPDFWKGYNIIEPNQAIKAFKAIDAQD</sequence>
<comment type="caution">
    <text evidence="1">The sequence shown here is derived from an EMBL/GenBank/DDBJ whole genome shotgun (WGS) entry which is preliminary data.</text>
</comment>
<dbReference type="RefSeq" id="WP_157363676.1">
    <property type="nucleotide sequence ID" value="NZ_WOWS01000003.1"/>
</dbReference>
<evidence type="ECO:0000313" key="2">
    <source>
        <dbReference type="Proteomes" id="UP000478208"/>
    </source>
</evidence>
<dbReference type="EMBL" id="WOWS01000003">
    <property type="protein sequence ID" value="MUU78780.1"/>
    <property type="molecule type" value="Genomic_DNA"/>
</dbReference>
<evidence type="ECO:0000313" key="1">
    <source>
        <dbReference type="EMBL" id="MUU78780.1"/>
    </source>
</evidence>
<gene>
    <name evidence="1" type="ORF">GN138_10020</name>
</gene>